<feature type="domain" description="PucR C-terminal helix-turn-helix" evidence="3">
    <location>
        <begin position="342"/>
        <end position="399"/>
    </location>
</feature>
<comment type="similarity">
    <text evidence="1">Belongs to the CdaR family.</text>
</comment>
<feature type="domain" description="CdaR GGDEF-like" evidence="4">
    <location>
        <begin position="152"/>
        <end position="287"/>
    </location>
</feature>
<evidence type="ECO:0000256" key="1">
    <source>
        <dbReference type="ARBA" id="ARBA00006754"/>
    </source>
</evidence>
<dbReference type="AlphaFoldDB" id="A0A2S9K431"/>
<protein>
    <submittedName>
        <fullName evidence="5">PucR family transcriptional regulator</fullName>
    </submittedName>
</protein>
<dbReference type="OrthoDB" id="8026818at2"/>
<dbReference type="Pfam" id="PF07905">
    <property type="entry name" value="PucR"/>
    <property type="match status" value="1"/>
</dbReference>
<evidence type="ECO:0000259" key="4">
    <source>
        <dbReference type="Pfam" id="PF17853"/>
    </source>
</evidence>
<dbReference type="InterPro" id="IPR025736">
    <property type="entry name" value="PucR_C-HTH_dom"/>
</dbReference>
<comment type="caution">
    <text evidence="5">The sequence shown here is derived from an EMBL/GenBank/DDBJ whole genome shotgun (WGS) entry which is preliminary data.</text>
</comment>
<dbReference type="EMBL" id="PVLQ01000032">
    <property type="protein sequence ID" value="PRD65220.1"/>
    <property type="molecule type" value="Genomic_DNA"/>
</dbReference>
<name>A0A2S9K431_9BURK</name>
<evidence type="ECO:0000313" key="6">
    <source>
        <dbReference type="Proteomes" id="UP000238589"/>
    </source>
</evidence>
<dbReference type="InterPro" id="IPR042070">
    <property type="entry name" value="PucR_C-HTH_sf"/>
</dbReference>
<dbReference type="InterPro" id="IPR009057">
    <property type="entry name" value="Homeodomain-like_sf"/>
</dbReference>
<organism evidence="5 6">
    <name type="scientific">Malikia granosa</name>
    <dbReference type="NCBI Taxonomy" id="263067"/>
    <lineage>
        <taxon>Bacteria</taxon>
        <taxon>Pseudomonadati</taxon>
        <taxon>Pseudomonadota</taxon>
        <taxon>Betaproteobacteria</taxon>
        <taxon>Burkholderiales</taxon>
        <taxon>Comamonadaceae</taxon>
        <taxon>Malikia</taxon>
    </lineage>
</organism>
<accession>A0A2S9K431</accession>
<dbReference type="Proteomes" id="UP000238589">
    <property type="component" value="Unassembled WGS sequence"/>
</dbReference>
<dbReference type="Pfam" id="PF17853">
    <property type="entry name" value="GGDEF_2"/>
    <property type="match status" value="1"/>
</dbReference>
<evidence type="ECO:0000259" key="2">
    <source>
        <dbReference type="Pfam" id="PF07905"/>
    </source>
</evidence>
<keyword evidence="6" id="KW-1185">Reference proteome</keyword>
<dbReference type="InterPro" id="IPR012914">
    <property type="entry name" value="PucR_dom"/>
</dbReference>
<dbReference type="Pfam" id="PF13556">
    <property type="entry name" value="HTH_30"/>
    <property type="match status" value="1"/>
</dbReference>
<feature type="domain" description="Purine catabolism PurC-like" evidence="2">
    <location>
        <begin position="7"/>
        <end position="126"/>
    </location>
</feature>
<gene>
    <name evidence="5" type="ORF">C6P64_10290</name>
</gene>
<dbReference type="Gene3D" id="1.10.10.2840">
    <property type="entry name" value="PucR C-terminal helix-turn-helix domain"/>
    <property type="match status" value="1"/>
</dbReference>
<dbReference type="SUPFAM" id="SSF46689">
    <property type="entry name" value="Homeodomain-like"/>
    <property type="match status" value="1"/>
</dbReference>
<evidence type="ECO:0000313" key="5">
    <source>
        <dbReference type="EMBL" id="PRD65220.1"/>
    </source>
</evidence>
<sequence length="414" mass="45083">MSLSIRDVLLLPRLQAMRLRAGQAGENRQVRWPYVAENESIAPWVLGGELVFVTGINQPRSEANLLQLVREAHARDCAGLVVLTGPLYIQQIPPNMLAEADRLGLPLIEQPYELPMVGVTEAIGSALVQAQLLGSSRQQLIEQLLEGTIADGQLLAHRADRLGIDLSQPRQVLVVQLAGTAELFRALAPEAAETLLQSFRQEVLQALAHSLDALGQPLPVISQAEQWIALLPSGEPGSLARNRASTERLLHQLNAGDRRLRVFAGLGGGCQQPAELPRGLGQARQALLAARSFPERLGLCCFEELGVLELLVAIPDRSLLDRFVNTTLGPLLQHDQGHHAALTQTLEAWMQANGNLVAAAQGLGVHRNTLNYRLQQIKTLTGLDLDDAQHRLNIAVALMIWRLSCHSSPTTSFT</sequence>
<dbReference type="InterPro" id="IPR051448">
    <property type="entry name" value="CdaR-like_regulators"/>
</dbReference>
<dbReference type="RefSeq" id="WP_105748479.1">
    <property type="nucleotide sequence ID" value="NZ_PVLQ01000032.1"/>
</dbReference>
<dbReference type="InterPro" id="IPR041522">
    <property type="entry name" value="CdaR_GGDEF"/>
</dbReference>
<evidence type="ECO:0000259" key="3">
    <source>
        <dbReference type="Pfam" id="PF13556"/>
    </source>
</evidence>
<dbReference type="PANTHER" id="PTHR33744">
    <property type="entry name" value="CARBOHYDRATE DIACID REGULATOR"/>
    <property type="match status" value="1"/>
</dbReference>
<reference evidence="5 6" key="1">
    <citation type="submission" date="2018-03" db="EMBL/GenBank/DDBJ databases">
        <title>Comparative genomics illustrates the genes involved in a hyperalkaliphilic mechanisms of Serpentinomonas isolated from highly-alkaline calcium-rich serpentinized springs.</title>
        <authorList>
            <person name="Suzuki S."/>
            <person name="Ishii S."/>
            <person name="Walworth N."/>
            <person name="Bird L."/>
            <person name="Kuenen J.G."/>
            <person name="Nealson K.H."/>
        </authorList>
    </citation>
    <scope>NUCLEOTIDE SEQUENCE [LARGE SCALE GENOMIC DNA]</scope>
    <source>
        <strain evidence="5 6">P1</strain>
    </source>
</reference>
<proteinExistence type="inferred from homology"/>